<proteinExistence type="predicted"/>
<accession>A0A318SKS6</accession>
<evidence type="ECO:0000313" key="3">
    <source>
        <dbReference type="Proteomes" id="UP000248326"/>
    </source>
</evidence>
<keyword evidence="3" id="KW-1185">Reference proteome</keyword>
<dbReference type="SUPFAM" id="SSF53474">
    <property type="entry name" value="alpha/beta-Hydrolases"/>
    <property type="match status" value="1"/>
</dbReference>
<evidence type="ECO:0008006" key="4">
    <source>
        <dbReference type="Google" id="ProtNLM"/>
    </source>
</evidence>
<evidence type="ECO:0000313" key="2">
    <source>
        <dbReference type="EMBL" id="PYE53125.1"/>
    </source>
</evidence>
<dbReference type="PANTHER" id="PTHR22946:SF9">
    <property type="entry name" value="POLYKETIDE TRANSFERASE AF380"/>
    <property type="match status" value="1"/>
</dbReference>
<evidence type="ECO:0000256" key="1">
    <source>
        <dbReference type="ARBA" id="ARBA00022801"/>
    </source>
</evidence>
<dbReference type="OrthoDB" id="9801763at2"/>
<sequence length="226" mass="23692">MADEGAVDIRLLDVDVAGREGAANVVRLRTSRGSVDTRLHRPASGLGGAGVLWVFGAGGGLGGPAGGLYARLADVLAPQGVTSLRVDYRLPNHLVECTLDVQVGAAYLEALGVTRLVLVGHSFGGAVVINAGANCDAVIGVVALSSQTYGADAVGKLSPRSLLLLHGEADEILSDACSRFLFERAGEPRELRLYPGCRHGLDECRDAVDRDLLAWLRRTLNVSPSR</sequence>
<keyword evidence="1" id="KW-0378">Hydrolase</keyword>
<protein>
    <recommendedName>
        <fullName evidence="4">Alpha/beta hydrolase</fullName>
    </recommendedName>
</protein>
<comment type="caution">
    <text evidence="2">The sequence shown here is derived from an EMBL/GenBank/DDBJ whole genome shotgun (WGS) entry which is preliminary data.</text>
</comment>
<dbReference type="EMBL" id="QJSX01000010">
    <property type="protein sequence ID" value="PYE53125.1"/>
    <property type="molecule type" value="Genomic_DNA"/>
</dbReference>
<reference evidence="2 3" key="1">
    <citation type="submission" date="2018-06" db="EMBL/GenBank/DDBJ databases">
        <title>Genomic Encyclopedia of Type Strains, Phase IV (KMG-IV): sequencing the most valuable type-strain genomes for metagenomic binning, comparative biology and taxonomic classification.</title>
        <authorList>
            <person name="Goeker M."/>
        </authorList>
    </citation>
    <scope>NUCLEOTIDE SEQUENCE [LARGE SCALE GENOMIC DNA]</scope>
    <source>
        <strain evidence="2 3">DSM 18048</strain>
    </source>
</reference>
<organism evidence="2 3">
    <name type="scientific">Deinococcus yavapaiensis KR-236</name>
    <dbReference type="NCBI Taxonomy" id="694435"/>
    <lineage>
        <taxon>Bacteria</taxon>
        <taxon>Thermotogati</taxon>
        <taxon>Deinococcota</taxon>
        <taxon>Deinococci</taxon>
        <taxon>Deinococcales</taxon>
        <taxon>Deinococcaceae</taxon>
        <taxon>Deinococcus</taxon>
    </lineage>
</organism>
<dbReference type="Gene3D" id="3.40.50.1820">
    <property type="entry name" value="alpha/beta hydrolase"/>
    <property type="match status" value="1"/>
</dbReference>
<gene>
    <name evidence="2" type="ORF">DES52_110109</name>
</gene>
<dbReference type="PANTHER" id="PTHR22946">
    <property type="entry name" value="DIENELACTONE HYDROLASE DOMAIN-CONTAINING PROTEIN-RELATED"/>
    <property type="match status" value="1"/>
</dbReference>
<dbReference type="AlphaFoldDB" id="A0A318SKS6"/>
<dbReference type="GO" id="GO:0052689">
    <property type="term" value="F:carboxylic ester hydrolase activity"/>
    <property type="evidence" value="ECO:0007669"/>
    <property type="project" value="UniProtKB-ARBA"/>
</dbReference>
<dbReference type="RefSeq" id="WP_110887329.1">
    <property type="nucleotide sequence ID" value="NZ_QJSX01000010.1"/>
</dbReference>
<dbReference type="Proteomes" id="UP000248326">
    <property type="component" value="Unassembled WGS sequence"/>
</dbReference>
<name>A0A318SKS6_9DEIO</name>
<dbReference type="InterPro" id="IPR029058">
    <property type="entry name" value="AB_hydrolase_fold"/>
</dbReference>
<dbReference type="InterPro" id="IPR050261">
    <property type="entry name" value="FrsA_esterase"/>
</dbReference>